<feature type="compositionally biased region" description="Low complexity" evidence="1">
    <location>
        <begin position="72"/>
        <end position="97"/>
    </location>
</feature>
<reference evidence="4" key="1">
    <citation type="submission" date="2011-08" db="EMBL/GenBank/DDBJ databases">
        <authorList>
            <person name="Rombauts S."/>
        </authorList>
    </citation>
    <scope>NUCLEOTIDE SEQUENCE</scope>
    <source>
        <strain evidence="4">London</strain>
    </source>
</reference>
<protein>
    <submittedName>
        <fullName evidence="3">Uncharacterized protein</fullName>
    </submittedName>
</protein>
<accession>T1KU95</accession>
<evidence type="ECO:0000313" key="3">
    <source>
        <dbReference type="EnsemblMetazoa" id="tetur21g02610.1"/>
    </source>
</evidence>
<dbReference type="AlphaFoldDB" id="T1KU95"/>
<name>T1KU95_TETUR</name>
<dbReference type="Proteomes" id="UP000015104">
    <property type="component" value="Unassembled WGS sequence"/>
</dbReference>
<keyword evidence="4" id="KW-1185">Reference proteome</keyword>
<feature type="signal peptide" evidence="2">
    <location>
        <begin position="1"/>
        <end position="17"/>
    </location>
</feature>
<reference evidence="3" key="2">
    <citation type="submission" date="2015-06" db="UniProtKB">
        <authorList>
            <consortium name="EnsemblMetazoa"/>
        </authorList>
    </citation>
    <scope>IDENTIFICATION</scope>
</reference>
<evidence type="ECO:0000256" key="1">
    <source>
        <dbReference type="SAM" id="MobiDB-lite"/>
    </source>
</evidence>
<dbReference type="EnsemblMetazoa" id="tetur21g02610.1">
    <property type="protein sequence ID" value="tetur21g02610.1"/>
    <property type="gene ID" value="tetur21g02610"/>
</dbReference>
<organism evidence="3 4">
    <name type="scientific">Tetranychus urticae</name>
    <name type="common">Two-spotted spider mite</name>
    <dbReference type="NCBI Taxonomy" id="32264"/>
    <lineage>
        <taxon>Eukaryota</taxon>
        <taxon>Metazoa</taxon>
        <taxon>Ecdysozoa</taxon>
        <taxon>Arthropoda</taxon>
        <taxon>Chelicerata</taxon>
        <taxon>Arachnida</taxon>
        <taxon>Acari</taxon>
        <taxon>Acariformes</taxon>
        <taxon>Trombidiformes</taxon>
        <taxon>Prostigmata</taxon>
        <taxon>Eleutherengona</taxon>
        <taxon>Raphignathae</taxon>
        <taxon>Tetranychoidea</taxon>
        <taxon>Tetranychidae</taxon>
        <taxon>Tetranychus</taxon>
    </lineage>
</organism>
<feature type="chain" id="PRO_5004581137" evidence="2">
    <location>
        <begin position="18"/>
        <end position="133"/>
    </location>
</feature>
<evidence type="ECO:0000313" key="4">
    <source>
        <dbReference type="Proteomes" id="UP000015104"/>
    </source>
</evidence>
<keyword evidence="2" id="KW-0732">Signal</keyword>
<feature type="region of interest" description="Disordered" evidence="1">
    <location>
        <begin position="64"/>
        <end position="133"/>
    </location>
</feature>
<dbReference type="EMBL" id="CAEY01000550">
    <property type="status" value="NOT_ANNOTATED_CDS"/>
    <property type="molecule type" value="Genomic_DNA"/>
</dbReference>
<dbReference type="HOGENOM" id="CLU_1909325_0_0_1"/>
<proteinExistence type="predicted"/>
<sequence>MLSIYLALFSTLIGLSPQLPSSSSSALSSEYDTLIPYTSYQLSPGSSGLVPWLYYSNYRTPRRDNKPSYGFSNDISSLSSSASSQSSSSPRSQSEAKSLMDDKRSATSGNIGSPVDMIFGKKSEKPFRTWGGR</sequence>
<evidence type="ECO:0000256" key="2">
    <source>
        <dbReference type="SAM" id="SignalP"/>
    </source>
</evidence>